<evidence type="ECO:0000256" key="4">
    <source>
        <dbReference type="ARBA" id="ARBA00022801"/>
    </source>
</evidence>
<comment type="cofactor">
    <cofactor evidence="7">
        <name>Zn(2+)</name>
        <dbReference type="ChEBI" id="CHEBI:29105"/>
    </cofactor>
    <text evidence="7">Binds 1 zinc ion per subunit.</text>
</comment>
<keyword evidence="7" id="KW-0031">Aminopeptidase</keyword>
<evidence type="ECO:0000259" key="8">
    <source>
        <dbReference type="Pfam" id="PF01433"/>
    </source>
</evidence>
<feature type="domain" description="Aminopeptidase N-like N-terminal" evidence="10">
    <location>
        <begin position="38"/>
        <end position="223"/>
    </location>
</feature>
<dbReference type="Gene3D" id="1.10.390.10">
    <property type="entry name" value="Neutral Protease Domain 2"/>
    <property type="match status" value="1"/>
</dbReference>
<dbReference type="InterPro" id="IPR014782">
    <property type="entry name" value="Peptidase_M1_dom"/>
</dbReference>
<dbReference type="InterPro" id="IPR034016">
    <property type="entry name" value="M1_APN-typ"/>
</dbReference>
<accession>A0ABQ9F2A2</accession>
<dbReference type="PANTHER" id="PTHR11533">
    <property type="entry name" value="PROTEASE M1 ZINC METALLOPROTEASE"/>
    <property type="match status" value="1"/>
</dbReference>
<dbReference type="InterPro" id="IPR045357">
    <property type="entry name" value="Aminopeptidase_N-like_N"/>
</dbReference>
<dbReference type="PANTHER" id="PTHR11533:SF294">
    <property type="entry name" value="THYROTROPIN-RELEASING HORMONE-DEGRADING ECTOENZYME"/>
    <property type="match status" value="1"/>
</dbReference>
<dbReference type="PRINTS" id="PR00756">
    <property type="entry name" value="ALADIPTASE"/>
</dbReference>
<dbReference type="Pfam" id="PF01433">
    <property type="entry name" value="Peptidase_M1"/>
    <property type="match status" value="1"/>
</dbReference>
<evidence type="ECO:0000259" key="10">
    <source>
        <dbReference type="Pfam" id="PF17900"/>
    </source>
</evidence>
<feature type="domain" description="ERAP1-like C-terminal" evidence="9">
    <location>
        <begin position="549"/>
        <end position="673"/>
    </location>
</feature>
<comment type="similarity">
    <text evidence="1 7">Belongs to the peptidase M1 family.</text>
</comment>
<dbReference type="InterPro" id="IPR024571">
    <property type="entry name" value="ERAP1-like_C_dom"/>
</dbReference>
<keyword evidence="6 7" id="KW-0482">Metalloprotease</keyword>
<feature type="non-terminal residue" evidence="11">
    <location>
        <position position="1"/>
    </location>
</feature>
<evidence type="ECO:0000313" key="11">
    <source>
        <dbReference type="EMBL" id="KAJ8311540.1"/>
    </source>
</evidence>
<dbReference type="Gene3D" id="2.60.40.1910">
    <property type="match status" value="1"/>
</dbReference>
<dbReference type="CDD" id="cd09601">
    <property type="entry name" value="M1_APN-Q_like"/>
    <property type="match status" value="1"/>
</dbReference>
<dbReference type="Pfam" id="PF17900">
    <property type="entry name" value="Peptidase_M1_N"/>
    <property type="match status" value="1"/>
</dbReference>
<organism evidence="11 12">
    <name type="scientific">Tegillarca granosa</name>
    <name type="common">Malaysian cockle</name>
    <name type="synonym">Anadara granosa</name>
    <dbReference type="NCBI Taxonomy" id="220873"/>
    <lineage>
        <taxon>Eukaryota</taxon>
        <taxon>Metazoa</taxon>
        <taxon>Spiralia</taxon>
        <taxon>Lophotrochozoa</taxon>
        <taxon>Mollusca</taxon>
        <taxon>Bivalvia</taxon>
        <taxon>Autobranchia</taxon>
        <taxon>Pteriomorphia</taxon>
        <taxon>Arcoida</taxon>
        <taxon>Arcoidea</taxon>
        <taxon>Arcidae</taxon>
        <taxon>Tegillarca</taxon>
    </lineage>
</organism>
<keyword evidence="5 7" id="KW-0862">Zinc</keyword>
<dbReference type="InterPro" id="IPR042097">
    <property type="entry name" value="Aminopeptidase_N-like_N_sf"/>
</dbReference>
<reference evidence="11 12" key="1">
    <citation type="submission" date="2022-12" db="EMBL/GenBank/DDBJ databases">
        <title>Chromosome-level genome of Tegillarca granosa.</title>
        <authorList>
            <person name="Kim J."/>
        </authorList>
    </citation>
    <scope>NUCLEOTIDE SEQUENCE [LARGE SCALE GENOMIC DNA]</scope>
    <source>
        <strain evidence="11">Teg-2019</strain>
        <tissue evidence="11">Adductor muscle</tissue>
    </source>
</reference>
<proteinExistence type="inferred from homology"/>
<keyword evidence="2 7" id="KW-0645">Protease</keyword>
<dbReference type="Gene3D" id="2.60.40.1730">
    <property type="entry name" value="tricorn interacting facor f3 domain"/>
    <property type="match status" value="1"/>
</dbReference>
<keyword evidence="4 7" id="KW-0378">Hydrolase</keyword>
<dbReference type="EC" id="3.4.11.-" evidence="7"/>
<evidence type="ECO:0000256" key="6">
    <source>
        <dbReference type="ARBA" id="ARBA00023049"/>
    </source>
</evidence>
<evidence type="ECO:0000256" key="7">
    <source>
        <dbReference type="RuleBase" id="RU364040"/>
    </source>
</evidence>
<evidence type="ECO:0000313" key="12">
    <source>
        <dbReference type="Proteomes" id="UP001217089"/>
    </source>
</evidence>
<sequence length="851" mass="97988">CEVCKAVSSSVTTKTALITTATAPSKPVDIRIPLALYPDLYTVEIQPNMYEGEPEHFTFNGSVRIRMECRQNTRNITLHIKKLNITGRIMVTQEGRGSINYASIEEDKQRQFLIVHFNEDLTKGNFYTIQMSFIGPLKNDLVGLYLSSYQRGNKTIYLATTQFQATDARKTFPCFDEPAIKAKFDLTLVRQSHMVSLSNMPNISSENRGNGWIADTFNTTPPIAWSRPEAVDQTRYALGVGVELLTYFEDYFNISFPLPKQDMIAIPDFSAGAMENWGLIAYRETAMLYDPVDSSSADKQRVAAVVSHELAHQWYGNLVTPSWWDDLWLNEGFASFVEYMGVAHVHQDWKMFDQFIVEALQNVFNFDGLVTSHPVYVPVSHPDQIIEIFDRISYAKGASIIRMMRFFLGEETFKRGLTRYLNELKYGAAFHDDLWFALGNQSKIENKARYDVKEIMDTWTLQMNYPVVIITKDSATRIRIQQKRYLRDPEAVDPGTYISPFQYKWEIPFTYTTSVAPNFNQSDANIVWLNRHTESLPIDTPNLSGSNTWVIGNVKQYGYYRVNYDDRNWNALINQLKINHTVIHDINRAQIINDAWNLAKSGDLKMETALGTVEYLKKEREYIVWEAASHELSYVNLMLERTPLYGKFSRYMVEMVSETFNETGLDNTGAQHLESIDASLRYTVYCTGIKYGGVEEWDFAFNQYKTSTVASEKSRLMSALACSKESWILTRYLRYALTPDQIRKQDALLVLRYISSNSVGRSLTWDFIRANWDDIFNEYGSGSLSFARLIADITESFNTNSDDSQLEDFIERHPNLGSGTRAFQQAVEKTKSNIKWMEKNYPILENWLKDY</sequence>
<dbReference type="Pfam" id="PF11838">
    <property type="entry name" value="ERAP1_C"/>
    <property type="match status" value="2"/>
</dbReference>
<evidence type="ECO:0000256" key="3">
    <source>
        <dbReference type="ARBA" id="ARBA00022723"/>
    </source>
</evidence>
<evidence type="ECO:0000256" key="5">
    <source>
        <dbReference type="ARBA" id="ARBA00022833"/>
    </source>
</evidence>
<evidence type="ECO:0000259" key="9">
    <source>
        <dbReference type="Pfam" id="PF11838"/>
    </source>
</evidence>
<dbReference type="SUPFAM" id="SSF63737">
    <property type="entry name" value="Leukotriene A4 hydrolase N-terminal domain"/>
    <property type="match status" value="1"/>
</dbReference>
<feature type="domain" description="ERAP1-like C-terminal" evidence="9">
    <location>
        <begin position="674"/>
        <end position="831"/>
    </location>
</feature>
<dbReference type="InterPro" id="IPR050344">
    <property type="entry name" value="Peptidase_M1_aminopeptidases"/>
</dbReference>
<dbReference type="EMBL" id="JARBDR010000496">
    <property type="protein sequence ID" value="KAJ8311540.1"/>
    <property type="molecule type" value="Genomic_DNA"/>
</dbReference>
<name>A0ABQ9F2A2_TEGGR</name>
<comment type="caution">
    <text evidence="11">The sequence shown here is derived from an EMBL/GenBank/DDBJ whole genome shotgun (WGS) entry which is preliminary data.</text>
</comment>
<dbReference type="SUPFAM" id="SSF55486">
    <property type="entry name" value="Metalloproteases ('zincins'), catalytic domain"/>
    <property type="match status" value="1"/>
</dbReference>
<dbReference type="Gene3D" id="1.25.50.20">
    <property type="match status" value="2"/>
</dbReference>
<keyword evidence="3 7" id="KW-0479">Metal-binding</keyword>
<dbReference type="InterPro" id="IPR001930">
    <property type="entry name" value="Peptidase_M1"/>
</dbReference>
<keyword evidence="12" id="KW-1185">Reference proteome</keyword>
<protein>
    <recommendedName>
        <fullName evidence="7">Aminopeptidase</fullName>
        <ecNumber evidence="7">3.4.11.-</ecNumber>
    </recommendedName>
</protein>
<evidence type="ECO:0000256" key="1">
    <source>
        <dbReference type="ARBA" id="ARBA00010136"/>
    </source>
</evidence>
<gene>
    <name evidence="11" type="ORF">KUTeg_010895</name>
</gene>
<dbReference type="Proteomes" id="UP001217089">
    <property type="component" value="Unassembled WGS sequence"/>
</dbReference>
<feature type="domain" description="Peptidase M1 membrane alanine aminopeptidase" evidence="8">
    <location>
        <begin position="236"/>
        <end position="459"/>
    </location>
</feature>
<evidence type="ECO:0000256" key="2">
    <source>
        <dbReference type="ARBA" id="ARBA00022670"/>
    </source>
</evidence>
<dbReference type="InterPro" id="IPR027268">
    <property type="entry name" value="Peptidase_M4/M1_CTD_sf"/>
</dbReference>